<organism evidence="2 3">
    <name type="scientific">Phyllotreta striolata</name>
    <name type="common">Striped flea beetle</name>
    <name type="synonym">Crioceris striolata</name>
    <dbReference type="NCBI Taxonomy" id="444603"/>
    <lineage>
        <taxon>Eukaryota</taxon>
        <taxon>Metazoa</taxon>
        <taxon>Ecdysozoa</taxon>
        <taxon>Arthropoda</taxon>
        <taxon>Hexapoda</taxon>
        <taxon>Insecta</taxon>
        <taxon>Pterygota</taxon>
        <taxon>Neoptera</taxon>
        <taxon>Endopterygota</taxon>
        <taxon>Coleoptera</taxon>
        <taxon>Polyphaga</taxon>
        <taxon>Cucujiformia</taxon>
        <taxon>Chrysomeloidea</taxon>
        <taxon>Chrysomelidae</taxon>
        <taxon>Galerucinae</taxon>
        <taxon>Alticini</taxon>
        <taxon>Phyllotreta</taxon>
    </lineage>
</organism>
<protein>
    <submittedName>
        <fullName evidence="2">Uncharacterized protein</fullName>
    </submittedName>
</protein>
<gene>
    <name evidence="2" type="ORF">PHYEVI_LOCUS11639</name>
</gene>
<feature type="compositionally biased region" description="Basic and acidic residues" evidence="1">
    <location>
        <begin position="189"/>
        <end position="201"/>
    </location>
</feature>
<dbReference type="Proteomes" id="UP001153712">
    <property type="component" value="Chromosome 9"/>
</dbReference>
<name>A0A9N9XX09_PHYSR</name>
<dbReference type="OrthoDB" id="6738542at2759"/>
<feature type="region of interest" description="Disordered" evidence="1">
    <location>
        <begin position="42"/>
        <end position="117"/>
    </location>
</feature>
<reference evidence="2" key="1">
    <citation type="submission" date="2022-01" db="EMBL/GenBank/DDBJ databases">
        <authorList>
            <person name="King R."/>
        </authorList>
    </citation>
    <scope>NUCLEOTIDE SEQUENCE</scope>
</reference>
<evidence type="ECO:0000313" key="3">
    <source>
        <dbReference type="Proteomes" id="UP001153712"/>
    </source>
</evidence>
<feature type="region of interest" description="Disordered" evidence="1">
    <location>
        <begin position="142"/>
        <end position="201"/>
    </location>
</feature>
<feature type="compositionally biased region" description="Low complexity" evidence="1">
    <location>
        <begin position="174"/>
        <end position="188"/>
    </location>
</feature>
<keyword evidence="3" id="KW-1185">Reference proteome</keyword>
<evidence type="ECO:0000256" key="1">
    <source>
        <dbReference type="SAM" id="MobiDB-lite"/>
    </source>
</evidence>
<proteinExistence type="predicted"/>
<dbReference type="EMBL" id="OU900102">
    <property type="protein sequence ID" value="CAG9865404.1"/>
    <property type="molecule type" value="Genomic_DNA"/>
</dbReference>
<sequence length="201" mass="23004">MNHSRNKNYSNSPGFVYFNTSSPKDTQDFIAFSDRSSSNYGYGPNYNRHSSNHESPNFYGSPRSGKFNQRNPHRYSSGYNRRSFHSPHNSSWGDKRGRKYFNPRQSCNNAPMMSRDGTRDVSMFYDHTSVMDPWEHLEKELETSERLENVESVEMSEPAQSEEVPVKTVEEDSSSSSNDENSSDSSSSDNKEDKSEEQGTS</sequence>
<dbReference type="AlphaFoldDB" id="A0A9N9XX09"/>
<evidence type="ECO:0000313" key="2">
    <source>
        <dbReference type="EMBL" id="CAG9865404.1"/>
    </source>
</evidence>
<accession>A0A9N9XX09</accession>